<evidence type="ECO:0000256" key="6">
    <source>
        <dbReference type="SAM" id="SignalP"/>
    </source>
</evidence>
<dbReference type="PANTHER" id="PTHR46182:SF2">
    <property type="entry name" value="FI19480P1"/>
    <property type="match status" value="1"/>
</dbReference>
<dbReference type="Proteomes" id="UP001152795">
    <property type="component" value="Unassembled WGS sequence"/>
</dbReference>
<keyword evidence="8" id="KW-1185">Reference proteome</keyword>
<gene>
    <name evidence="7" type="ORF">PACLA_8A016012</name>
</gene>
<evidence type="ECO:0000256" key="2">
    <source>
        <dbReference type="ARBA" id="ARBA00022729"/>
    </source>
</evidence>
<feature type="compositionally biased region" description="Polar residues" evidence="5">
    <location>
        <begin position="33"/>
        <end position="45"/>
    </location>
</feature>
<protein>
    <submittedName>
        <fullName evidence="7">Uncharacterized protein</fullName>
    </submittedName>
</protein>
<proteinExistence type="predicted"/>
<keyword evidence="4" id="KW-0325">Glycoprotein</keyword>
<comment type="caution">
    <text evidence="7">The sequence shown here is derived from an EMBL/GenBank/DDBJ whole genome shotgun (WGS) entry which is preliminary data.</text>
</comment>
<dbReference type="PANTHER" id="PTHR46182">
    <property type="entry name" value="FI19480P1"/>
    <property type="match status" value="1"/>
</dbReference>
<organism evidence="7 8">
    <name type="scientific">Paramuricea clavata</name>
    <name type="common">Red gorgonian</name>
    <name type="synonym">Violescent sea-whip</name>
    <dbReference type="NCBI Taxonomy" id="317549"/>
    <lineage>
        <taxon>Eukaryota</taxon>
        <taxon>Metazoa</taxon>
        <taxon>Cnidaria</taxon>
        <taxon>Anthozoa</taxon>
        <taxon>Octocorallia</taxon>
        <taxon>Malacalcyonacea</taxon>
        <taxon>Plexauridae</taxon>
        <taxon>Paramuricea</taxon>
    </lineage>
</organism>
<dbReference type="GO" id="GO:0016020">
    <property type="term" value="C:membrane"/>
    <property type="evidence" value="ECO:0007669"/>
    <property type="project" value="UniProtKB-SubCell"/>
</dbReference>
<name>A0A6S7I1W4_PARCT</name>
<dbReference type="EMBL" id="CACRXK020007470">
    <property type="protein sequence ID" value="CAB4012334.1"/>
    <property type="molecule type" value="Genomic_DNA"/>
</dbReference>
<dbReference type="AlphaFoldDB" id="A0A6S7I1W4"/>
<keyword evidence="2 6" id="KW-0732">Signal</keyword>
<dbReference type="InterPro" id="IPR029865">
    <property type="entry name" value="KIAA0319-like"/>
</dbReference>
<dbReference type="OrthoDB" id="6019916at2759"/>
<evidence type="ECO:0000256" key="4">
    <source>
        <dbReference type="ARBA" id="ARBA00023180"/>
    </source>
</evidence>
<dbReference type="GO" id="GO:0001764">
    <property type="term" value="P:neuron migration"/>
    <property type="evidence" value="ECO:0007669"/>
    <property type="project" value="TreeGrafter"/>
</dbReference>
<dbReference type="GO" id="GO:0031410">
    <property type="term" value="C:cytoplasmic vesicle"/>
    <property type="evidence" value="ECO:0007669"/>
    <property type="project" value="TreeGrafter"/>
</dbReference>
<dbReference type="Pfam" id="PF23597">
    <property type="entry name" value="KIAA0319_N"/>
    <property type="match status" value="3"/>
</dbReference>
<comment type="subcellular location">
    <subcellularLocation>
        <location evidence="1">Membrane</location>
    </subcellularLocation>
</comment>
<accession>A0A6S7I1W4</accession>
<feature type="region of interest" description="Disordered" evidence="5">
    <location>
        <begin position="25"/>
        <end position="46"/>
    </location>
</feature>
<evidence type="ECO:0000313" key="8">
    <source>
        <dbReference type="Proteomes" id="UP001152795"/>
    </source>
</evidence>
<evidence type="ECO:0000256" key="3">
    <source>
        <dbReference type="ARBA" id="ARBA00023136"/>
    </source>
</evidence>
<reference evidence="7" key="1">
    <citation type="submission" date="2020-04" db="EMBL/GenBank/DDBJ databases">
        <authorList>
            <person name="Alioto T."/>
            <person name="Alioto T."/>
            <person name="Gomez Garrido J."/>
        </authorList>
    </citation>
    <scope>NUCLEOTIDE SEQUENCE</scope>
    <source>
        <strain evidence="7">A484AB</strain>
    </source>
</reference>
<dbReference type="SMART" id="SM00765">
    <property type="entry name" value="MANEC"/>
    <property type="match status" value="2"/>
</dbReference>
<evidence type="ECO:0000256" key="1">
    <source>
        <dbReference type="ARBA" id="ARBA00004370"/>
    </source>
</evidence>
<keyword evidence="3" id="KW-0472">Membrane</keyword>
<evidence type="ECO:0000256" key="5">
    <source>
        <dbReference type="SAM" id="MobiDB-lite"/>
    </source>
</evidence>
<dbReference type="InterPro" id="IPR013980">
    <property type="entry name" value="MANSC_dom"/>
</dbReference>
<feature type="non-terminal residue" evidence="7">
    <location>
        <position position="477"/>
    </location>
</feature>
<feature type="chain" id="PRO_5043758730" evidence="6">
    <location>
        <begin position="23"/>
        <end position="477"/>
    </location>
</feature>
<sequence length="477" mass="53294">MKRKSCYLFAGTLLILICVIRGGTKDSRHRHTNSTSISNSDSCETSPVRRNVTLRGGIKAGYFHKLAQYVAMELCVQLCCQEKGCDVAFMIGKNCYGVKCFSEELCHVVPANNAPRALMISKVDFRGEVYLQKFMTERLKCFQTSVEHNVTLKGGLQAGNFTAVGHVENIDACAKLCCVRDGCELALMVNNHCFMVNCLIKERCLSTPVMNKQFRTHIARVNRTKVIAKEQQTEIGGIYKSHNSAPGKTSKLMCKNGIVQYNQTLLGGFDAGKFKLLSHSANMSACIRLCCGEMTCDVAFMIERKCYGVVCRTLRLCETIPAKTSTMLNHLSPKISYITSRNEEVIKDKDNTFNSNKQVYCNSDKQVGLFIFGWAYIQGGLIFGMRFTVVGYIAQFEFFTNIPSAINEIKLISSRGPILNNCFFKTFYIQSLLNDKGISEHNATQSVIFCGNLGTFYLGCPIYMKPGRSQTGRKIEI</sequence>
<evidence type="ECO:0000313" key="7">
    <source>
        <dbReference type="EMBL" id="CAB4012334.1"/>
    </source>
</evidence>
<dbReference type="InterPro" id="IPR011106">
    <property type="entry name" value="MANSC_N"/>
</dbReference>
<feature type="signal peptide" evidence="6">
    <location>
        <begin position="1"/>
        <end position="22"/>
    </location>
</feature>